<reference evidence="1" key="2">
    <citation type="submission" date="2020-06" db="EMBL/GenBank/DDBJ databases">
        <authorList>
            <person name="Sheffer M."/>
        </authorList>
    </citation>
    <scope>NUCLEOTIDE SEQUENCE</scope>
</reference>
<reference evidence="1" key="1">
    <citation type="journal article" date="2020" name="bioRxiv">
        <title>Chromosome-level reference genome of the European wasp spider Argiope bruennichi: a resource for studies on range expansion and evolutionary adaptation.</title>
        <authorList>
            <person name="Sheffer M.M."/>
            <person name="Hoppe A."/>
            <person name="Krehenwinkel H."/>
            <person name="Uhl G."/>
            <person name="Kuss A.W."/>
            <person name="Jensen L."/>
            <person name="Jensen C."/>
            <person name="Gillespie R.G."/>
            <person name="Hoff K.J."/>
            <person name="Prost S."/>
        </authorList>
    </citation>
    <scope>NUCLEOTIDE SEQUENCE</scope>
</reference>
<protein>
    <submittedName>
        <fullName evidence="1">Uncharacterized protein</fullName>
    </submittedName>
</protein>
<dbReference type="Proteomes" id="UP000807504">
    <property type="component" value="Unassembled WGS sequence"/>
</dbReference>
<dbReference type="EMBL" id="JABXBU010002227">
    <property type="protein sequence ID" value="KAF8774502.1"/>
    <property type="molecule type" value="Genomic_DNA"/>
</dbReference>
<comment type="caution">
    <text evidence="1">The sequence shown here is derived from an EMBL/GenBank/DDBJ whole genome shotgun (WGS) entry which is preliminary data.</text>
</comment>
<evidence type="ECO:0000313" key="1">
    <source>
        <dbReference type="EMBL" id="KAF8774502.1"/>
    </source>
</evidence>
<accession>A0A8T0EKK5</accession>
<proteinExistence type="predicted"/>
<keyword evidence="2" id="KW-1185">Reference proteome</keyword>
<organism evidence="1 2">
    <name type="scientific">Argiope bruennichi</name>
    <name type="common">Wasp spider</name>
    <name type="synonym">Aranea bruennichi</name>
    <dbReference type="NCBI Taxonomy" id="94029"/>
    <lineage>
        <taxon>Eukaryota</taxon>
        <taxon>Metazoa</taxon>
        <taxon>Ecdysozoa</taxon>
        <taxon>Arthropoda</taxon>
        <taxon>Chelicerata</taxon>
        <taxon>Arachnida</taxon>
        <taxon>Araneae</taxon>
        <taxon>Araneomorphae</taxon>
        <taxon>Entelegynae</taxon>
        <taxon>Araneoidea</taxon>
        <taxon>Araneidae</taxon>
        <taxon>Argiope</taxon>
    </lineage>
</organism>
<gene>
    <name evidence="1" type="ORF">HNY73_017045</name>
</gene>
<name>A0A8T0EKK5_ARGBR</name>
<sequence length="71" mass="8812">MEGSIPNGFIQELLKNFPERIRDNRKYENKIKYRLRDARLQSAKMKQYCDEFHTEMRKKMQKRNFTEEQIL</sequence>
<dbReference type="AlphaFoldDB" id="A0A8T0EKK5"/>
<evidence type="ECO:0000313" key="2">
    <source>
        <dbReference type="Proteomes" id="UP000807504"/>
    </source>
</evidence>